<keyword evidence="11 14" id="KW-0238">DNA-binding</keyword>
<feature type="domain" description="Papillomavirus E2 N-terminal" evidence="16">
    <location>
        <begin position="1"/>
        <end position="197"/>
    </location>
</feature>
<keyword evidence="3 14" id="KW-0678">Repressor</keyword>
<feature type="region of interest" description="Transactivation domain" evidence="14">
    <location>
        <begin position="1"/>
        <end position="200"/>
    </location>
</feature>
<evidence type="ECO:0000256" key="11">
    <source>
        <dbReference type="ARBA" id="ARBA00023125"/>
    </source>
</evidence>
<keyword evidence="12 14" id="KW-0010">Activator</keyword>
<dbReference type="InterPro" id="IPR042504">
    <property type="entry name" value="Regulatory_protein_E2_N_2"/>
</dbReference>
<dbReference type="InterPro" id="IPR001866">
    <property type="entry name" value="PPV_E2_N"/>
</dbReference>
<keyword evidence="10 14" id="KW-0805">Transcription regulation</keyword>
<dbReference type="GO" id="GO:0006351">
    <property type="term" value="P:DNA-templated transcription"/>
    <property type="evidence" value="ECO:0007669"/>
    <property type="project" value="UniProtKB-UniRule"/>
</dbReference>
<dbReference type="GO" id="GO:0003700">
    <property type="term" value="F:DNA-binding transcription factor activity"/>
    <property type="evidence" value="ECO:0007669"/>
    <property type="project" value="UniProtKB-UniRule"/>
</dbReference>
<accession>A0A222NR72</accession>
<dbReference type="SUPFAM" id="SSF51332">
    <property type="entry name" value="E2 regulatory, transactivation domain"/>
    <property type="match status" value="1"/>
</dbReference>
<evidence type="ECO:0000256" key="4">
    <source>
        <dbReference type="ARBA" id="ARBA00022499"/>
    </source>
</evidence>
<comment type="function">
    <text evidence="14">Plays a role in the initiation of viral DNA replication. A dimer of E2 interacts with a dimer of E1 in order to improve specificity of E1 DNA binding activity. Once the complex recognizes and binds DNA at specific sites, the E2 dimer is removed from DNA. E2 also regulates viral transcription through binding to the E2RE response element (5'-ACCNNNNNNGGT-3') present in multiple copies in the regulatory regions of the viral genome. Activates or represses transcription depending on E2RE's position with regards to proximal promoter elements including the TATA-box. Repression occurs by sterically hindering the assembly of the transcription initiation complex.</text>
</comment>
<feature type="region of interest" description="Disordered" evidence="15">
    <location>
        <begin position="203"/>
        <end position="238"/>
    </location>
</feature>
<keyword evidence="7 14" id="KW-1048">Host nucleus</keyword>
<keyword evidence="4 14" id="KW-1017">Isopeptide bond</keyword>
<gene>
    <name evidence="14 18" type="primary">E2</name>
</gene>
<comment type="subunit">
    <text evidence="14">Binds DNA as homodimer. Interacts with protein E1; this interaction greatly increases E1 DNA-binding activity. Interacts with protein L1; this interaction enhances E2-dependent replication and transcription activation. Interacts with protein L2; this interaction inhibits E2 transcriptional activity but not DNA replication function E2. Interacts with protein E7; this interaction inhibits E7 oncogenic activity. Interacts with host TAF1; this interaction modulates E2-dependent transcriptional regulation. Interacts with host BRD4; this interaction mediates E2 transcriptional activation function. Additionally, the interaction with host BRD4 on mitotic chromosomes mediates tethering of the viral genome. Interacts with host TOPBP1; this interaction is required for optimal viral DNA replication.</text>
</comment>
<keyword evidence="13 14" id="KW-0804">Transcription</keyword>
<dbReference type="EMBL" id="KY225953">
    <property type="protein sequence ID" value="ASQ41985.1"/>
    <property type="molecule type" value="Genomic_DNA"/>
</dbReference>
<dbReference type="InterPro" id="IPR035975">
    <property type="entry name" value="E2/EBNA1_C_sf"/>
</dbReference>
<evidence type="ECO:0000256" key="6">
    <source>
        <dbReference type="ARBA" id="ARBA00022553"/>
    </source>
</evidence>
<feature type="compositionally biased region" description="Polar residues" evidence="15">
    <location>
        <begin position="215"/>
        <end position="225"/>
    </location>
</feature>
<keyword evidence="9 14" id="KW-0832">Ubl conjugation</keyword>
<evidence type="ECO:0000256" key="3">
    <source>
        <dbReference type="ARBA" id="ARBA00022491"/>
    </source>
</evidence>
<evidence type="ECO:0000256" key="5">
    <source>
        <dbReference type="ARBA" id="ARBA00022518"/>
    </source>
</evidence>
<evidence type="ECO:0000256" key="10">
    <source>
        <dbReference type="ARBA" id="ARBA00023015"/>
    </source>
</evidence>
<protein>
    <recommendedName>
        <fullName evidence="14">Regulatory protein E2</fullName>
    </recommendedName>
</protein>
<reference evidence="18" key="1">
    <citation type="submission" date="2016-11" db="EMBL/GenBank/DDBJ databases">
        <title>Molecular Genomic Diversity and Evolutionary Dynamics of Human Papillomavirus Type 58 (HPV58) Complete Genome Variants.</title>
        <authorList>
            <person name="Chen Z."/>
            <person name="Chan P."/>
        </authorList>
    </citation>
    <scope>NUCLEOTIDE SEQUENCE</scope>
    <source>
        <strain evidence="18">JPNJ00739</strain>
    </source>
</reference>
<comment type="PTM">
    <text evidence="14">Phosphorylated.</text>
</comment>
<dbReference type="InterPro" id="IPR012677">
    <property type="entry name" value="Nucleotide-bd_a/b_plait_sf"/>
</dbReference>
<evidence type="ECO:0000256" key="1">
    <source>
        <dbReference type="ARBA" id="ARBA00004147"/>
    </source>
</evidence>
<dbReference type="GO" id="GO:0006275">
    <property type="term" value="P:regulation of DNA replication"/>
    <property type="evidence" value="ECO:0007669"/>
    <property type="project" value="UniProtKB-UniRule"/>
</dbReference>
<evidence type="ECO:0000259" key="17">
    <source>
        <dbReference type="Pfam" id="PF00511"/>
    </source>
</evidence>
<dbReference type="Gene3D" id="2.170.200.10">
    <property type="entry name" value="Papillomavirus E2 early protein domain"/>
    <property type="match status" value="1"/>
</dbReference>
<dbReference type="Pfam" id="PF00508">
    <property type="entry name" value="PPV_E2_N"/>
    <property type="match status" value="1"/>
</dbReference>
<feature type="region of interest" description="DNA-binding domain" evidence="14">
    <location>
        <begin position="278"/>
        <end position="358"/>
    </location>
</feature>
<comment type="similarity">
    <text evidence="14">Belongs to the papillomaviridae E2 protein family.</text>
</comment>
<dbReference type="GO" id="GO:0006260">
    <property type="term" value="P:DNA replication"/>
    <property type="evidence" value="ECO:0007669"/>
    <property type="project" value="UniProtKB-KW"/>
</dbReference>
<proteinExistence type="inferred from homology"/>
<comment type="PTM">
    <text evidence="14">Sumoylation plays a regulatory role in E2 transcriptional activity.</text>
</comment>
<dbReference type="GO" id="GO:0000166">
    <property type="term" value="F:nucleotide binding"/>
    <property type="evidence" value="ECO:0007669"/>
    <property type="project" value="UniProtKB-UniRule"/>
</dbReference>
<dbReference type="Gene3D" id="3.30.70.330">
    <property type="match status" value="1"/>
</dbReference>
<feature type="domain" description="Papillomavirus E2 C-terminal" evidence="17">
    <location>
        <begin position="280"/>
        <end position="355"/>
    </location>
</feature>
<evidence type="ECO:0000256" key="2">
    <source>
        <dbReference type="ARBA" id="ARBA00007794"/>
    </source>
</evidence>
<dbReference type="InterPro" id="IPR036050">
    <property type="entry name" value="Regulatory_protein_E2_N"/>
</dbReference>
<dbReference type="HAMAP" id="MF_04001">
    <property type="entry name" value="PPV_E2"/>
    <property type="match status" value="1"/>
</dbReference>
<keyword evidence="6 14" id="KW-0597">Phosphoprotein</keyword>
<evidence type="ECO:0000256" key="14">
    <source>
        <dbReference type="HAMAP-Rule" id="MF_04001"/>
    </source>
</evidence>
<dbReference type="GO" id="GO:0003677">
    <property type="term" value="F:DNA binding"/>
    <property type="evidence" value="ECO:0007669"/>
    <property type="project" value="UniProtKB-UniRule"/>
</dbReference>
<evidence type="ECO:0000256" key="15">
    <source>
        <dbReference type="SAM" id="MobiDB-lite"/>
    </source>
</evidence>
<organismHost>
    <name type="scientific">Homo sapiens</name>
    <name type="common">Human</name>
    <dbReference type="NCBI Taxonomy" id="9606"/>
</organismHost>
<evidence type="ECO:0000256" key="12">
    <source>
        <dbReference type="ARBA" id="ARBA00023159"/>
    </source>
</evidence>
<evidence type="ECO:0000256" key="8">
    <source>
        <dbReference type="ARBA" id="ARBA00022705"/>
    </source>
</evidence>
<dbReference type="Pfam" id="PF00511">
    <property type="entry name" value="PPV_E2_C"/>
    <property type="match status" value="1"/>
</dbReference>
<organism evidence="18">
    <name type="scientific">Human papillomavirus 58</name>
    <dbReference type="NCBI Taxonomy" id="10598"/>
    <lineage>
        <taxon>Viruses</taxon>
        <taxon>Monodnaviria</taxon>
        <taxon>Shotokuvirae</taxon>
        <taxon>Cossaviricota</taxon>
        <taxon>Papovaviricetes</taxon>
        <taxon>Zurhausenvirales</taxon>
        <taxon>Papillomaviridae</taxon>
        <taxon>Firstpapillomavirinae</taxon>
        <taxon>Alphapapillomavirus</taxon>
        <taxon>Alphapapillomavirus 9</taxon>
    </lineage>
</organism>
<dbReference type="InterPro" id="IPR000427">
    <property type="entry name" value="Papillomavirus_E2_C"/>
</dbReference>
<keyword evidence="5 14" id="KW-0244">Early protein</keyword>
<keyword evidence="8 14" id="KW-0235">DNA replication</keyword>
<evidence type="ECO:0000259" key="16">
    <source>
        <dbReference type="Pfam" id="PF00508"/>
    </source>
</evidence>
<dbReference type="Gene3D" id="1.10.287.30">
    <property type="entry name" value="E2 (early) protein, N terminal domain, subdomain 1"/>
    <property type="match status" value="1"/>
</dbReference>
<evidence type="ECO:0000256" key="9">
    <source>
        <dbReference type="ARBA" id="ARBA00022843"/>
    </source>
</evidence>
<comment type="similarity">
    <text evidence="2">Belongs to the papillomaviridae E8^E2C protein family.</text>
</comment>
<feature type="cross-link" description="Glycyl lysine isopeptide (Lys-Gly) (interchain with G-Cter in SUMO)" evidence="14">
    <location>
        <position position="285"/>
    </location>
</feature>
<dbReference type="GO" id="GO:0039693">
    <property type="term" value="P:viral DNA genome replication"/>
    <property type="evidence" value="ECO:0007669"/>
    <property type="project" value="UniProtKB-UniRule"/>
</dbReference>
<evidence type="ECO:0000313" key="18">
    <source>
        <dbReference type="EMBL" id="ASQ41985.1"/>
    </source>
</evidence>
<name>A0A222NR72_HPV58</name>
<evidence type="ECO:0000256" key="7">
    <source>
        <dbReference type="ARBA" id="ARBA00022562"/>
    </source>
</evidence>
<sequence>MEEISARLSAVQDKILDIYEADKNDLTSQIEHWKLIRMECAIMYTARQMGISHLCHQVVPSLVASKTKAFQVIELQMALETLNASPYKTDEWTLQQTSLEVWLSEPQKCFKKKGITVTVQYDNDKANTMDYTNWSEIYIIEETTCTLVAGEVDYVGLYYIHGNEKTYFKYFKEDARKYSKTQLWEVHVGSRVIVCPTSIPSDQISTTETADPKTTEATNNESTQGTKRRRLDLPDSRDNTQYSTKYTDCAVDSRPRGGGLHSTTNCTYKGRNVCSSKVAPILHLKGDPNSLKCLRYRLKPFKDLYCNMSSTWHWTSDDKGDKVGIVTVTYTTETQRQLFLNTVKIPPTVQISTGVMSV</sequence>
<dbReference type="GO" id="GO:0042025">
    <property type="term" value="C:host cell nucleus"/>
    <property type="evidence" value="ECO:0007669"/>
    <property type="project" value="UniProtKB-SubCell"/>
</dbReference>
<comment type="subcellular location">
    <subcellularLocation>
        <location evidence="1 14">Host nucleus</location>
    </subcellularLocation>
</comment>
<dbReference type="InterPro" id="IPR033668">
    <property type="entry name" value="Reg_prot_E2"/>
</dbReference>
<dbReference type="SUPFAM" id="SSF54957">
    <property type="entry name" value="Viral DNA-binding domain"/>
    <property type="match status" value="1"/>
</dbReference>
<dbReference type="InterPro" id="IPR042503">
    <property type="entry name" value="Regulatory_protein_E2_N_1"/>
</dbReference>
<evidence type="ECO:0000256" key="13">
    <source>
        <dbReference type="ARBA" id="ARBA00023163"/>
    </source>
</evidence>